<reference evidence="3" key="1">
    <citation type="submission" date="2016-06" db="EMBL/GenBank/DDBJ databases">
        <authorList>
            <person name="Varghese N."/>
            <person name="Submissions Spin"/>
        </authorList>
    </citation>
    <scope>NUCLEOTIDE SEQUENCE [LARGE SCALE GENOMIC DNA]</scope>
    <source>
        <strain evidence="3">DSM 45431</strain>
    </source>
</reference>
<evidence type="ECO:0000259" key="1">
    <source>
        <dbReference type="Pfam" id="PF12770"/>
    </source>
</evidence>
<accession>A0A1C6SKH9</accession>
<dbReference type="Proteomes" id="UP000199413">
    <property type="component" value="Unassembled WGS sequence"/>
</dbReference>
<protein>
    <submittedName>
        <fullName evidence="2">CHAT domain-containing protein</fullName>
    </submittedName>
</protein>
<dbReference type="AlphaFoldDB" id="A0A1C6SKH9"/>
<gene>
    <name evidence="2" type="ORF">GA0070624_3974</name>
</gene>
<dbReference type="STRING" id="568872.GA0070624_3974"/>
<proteinExistence type="predicted"/>
<feature type="domain" description="CHAT" evidence="1">
    <location>
        <begin position="256"/>
        <end position="393"/>
    </location>
</feature>
<evidence type="ECO:0000313" key="2">
    <source>
        <dbReference type="EMBL" id="SCL29912.1"/>
    </source>
</evidence>
<dbReference type="InterPro" id="IPR024983">
    <property type="entry name" value="CHAT_dom"/>
</dbReference>
<dbReference type="EMBL" id="FMHV01000002">
    <property type="protein sequence ID" value="SCL29912.1"/>
    <property type="molecule type" value="Genomic_DNA"/>
</dbReference>
<keyword evidence="3" id="KW-1185">Reference proteome</keyword>
<dbReference type="Pfam" id="PF12770">
    <property type="entry name" value="CHAT"/>
    <property type="match status" value="1"/>
</dbReference>
<evidence type="ECO:0000313" key="3">
    <source>
        <dbReference type="Proteomes" id="UP000199413"/>
    </source>
</evidence>
<name>A0A1C6SKH9_9ACTN</name>
<dbReference type="OrthoDB" id="5183603at2"/>
<organism evidence="2 3">
    <name type="scientific">Micromonospora rhizosphaerae</name>
    <dbReference type="NCBI Taxonomy" id="568872"/>
    <lineage>
        <taxon>Bacteria</taxon>
        <taxon>Bacillati</taxon>
        <taxon>Actinomycetota</taxon>
        <taxon>Actinomycetes</taxon>
        <taxon>Micromonosporales</taxon>
        <taxon>Micromonosporaceae</taxon>
        <taxon>Micromonospora</taxon>
    </lineage>
</organism>
<sequence>MSGRPERRPDVTVWCRTVDGGVQLRLTAADGSASLTVGLAAPDVLRACHHKFGRAIGAAADRCRTGRSLPVNAAADALSTMARAGRVFLSEALLDPEADLYRMSRFLRESCPTWRTRTPHTPLIHVLARSDQYFPWELVPLFDPVTRGRARDVAELAQVASAFTGFAVVVERSDPDRPVDDSTLDGWDRLPLRMMYDSRYPGAQQELGFFRGRGDLVRLRGPYPRDVGDETAPTVARQLCDPTLGVDGRPDGPLDQVVHFSCHCEGVGDGDRMPGYRLADEQGREVMLLLDDLVDELMRIWADPDSSPPPDRRPPMPLVFLNACGTAALDPATATSLLKPFAQNRNRGIIGTAANVPDGAAAAVSRWFYTNLLAHGMDVGQALHAAKWRLLQDWGNPLGLLYSVHAYAGLRVAPVPTYAVPVPGGDA</sequence>
<dbReference type="RefSeq" id="WP_091343163.1">
    <property type="nucleotide sequence ID" value="NZ_FMHV01000002.1"/>
</dbReference>